<evidence type="ECO:0000256" key="3">
    <source>
        <dbReference type="ARBA" id="ARBA00022679"/>
    </source>
</evidence>
<name>A0AAW2HG77_9NEOP</name>
<evidence type="ECO:0000256" key="7">
    <source>
        <dbReference type="ARBA" id="ARBA00022833"/>
    </source>
</evidence>
<comment type="catalytic activity">
    <reaction evidence="10">
        <text>thymidine + ATP = dTMP + ADP + H(+)</text>
        <dbReference type="Rhea" id="RHEA:19129"/>
        <dbReference type="ChEBI" id="CHEBI:15378"/>
        <dbReference type="ChEBI" id="CHEBI:17748"/>
        <dbReference type="ChEBI" id="CHEBI:30616"/>
        <dbReference type="ChEBI" id="CHEBI:63528"/>
        <dbReference type="ChEBI" id="CHEBI:456216"/>
        <dbReference type="EC" id="2.7.1.21"/>
    </reaction>
    <physiologicalReaction direction="left-to-right" evidence="10">
        <dbReference type="Rhea" id="RHEA:19130"/>
    </physiologicalReaction>
</comment>
<dbReference type="GO" id="GO:0005524">
    <property type="term" value="F:ATP binding"/>
    <property type="evidence" value="ECO:0007669"/>
    <property type="project" value="UniProtKB-KW"/>
</dbReference>
<dbReference type="InterPro" id="IPR001267">
    <property type="entry name" value="Thymidine_kinase"/>
</dbReference>
<sequence length="199" mass="22436">MTRGRGRIEVILGPMFSGKTTELIRRMRRFRLANFKCVILKYTKDSRYSEKDIATHDLQTLNALPCCSLKTYKSKANECEVVGIDEGQFFPDLIEFCEDLANMGKIVIVAALDGTYRRMAFGDILQLIPLAENVIKLNAICMSCFQNASFTKRISAEKAVEIIGGADKYMAVCRECFHQSENGKSEKIRSALKENINSL</sequence>
<dbReference type="SUPFAM" id="SSF57716">
    <property type="entry name" value="Glucocorticoid receptor-like (DNA-binding domain)"/>
    <property type="match status" value="1"/>
</dbReference>
<evidence type="ECO:0000256" key="11">
    <source>
        <dbReference type="PIRSR" id="PIRSR035805-1"/>
    </source>
</evidence>
<evidence type="ECO:0000256" key="5">
    <source>
        <dbReference type="ARBA" id="ARBA00022741"/>
    </source>
</evidence>
<dbReference type="GO" id="GO:0071897">
    <property type="term" value="P:DNA biosynthetic process"/>
    <property type="evidence" value="ECO:0007669"/>
    <property type="project" value="UniProtKB-KW"/>
</dbReference>
<keyword evidence="7" id="KW-0862">Zinc</keyword>
<dbReference type="PROSITE" id="PS00603">
    <property type="entry name" value="TK_CELLULAR_TYPE"/>
    <property type="match status" value="1"/>
</dbReference>
<dbReference type="GO" id="GO:0046104">
    <property type="term" value="P:thymidine metabolic process"/>
    <property type="evidence" value="ECO:0007669"/>
    <property type="project" value="TreeGrafter"/>
</dbReference>
<keyword evidence="4" id="KW-0479">Metal-binding</keyword>
<comment type="subunit">
    <text evidence="9">Homotetramer. Tetramerization from dimerization is induced by ATP and increases catalytic efficiency due to a high affinity for thymidine. Tetramerization is inhibited by phosphorylation at Ser-13. Interacts (via the KEN box) with FZR1.</text>
</comment>
<reference evidence="15" key="1">
    <citation type="journal article" date="2024" name="Gigascience">
        <title>Chromosome-level genome of the poultry shaft louse Menopon gallinae provides insight into the host-switching and adaptive evolution of parasitic lice.</title>
        <authorList>
            <person name="Xu Y."/>
            <person name="Ma L."/>
            <person name="Liu S."/>
            <person name="Liang Y."/>
            <person name="Liu Q."/>
            <person name="He Z."/>
            <person name="Tian L."/>
            <person name="Duan Y."/>
            <person name="Cai W."/>
            <person name="Li H."/>
            <person name="Song F."/>
        </authorList>
    </citation>
    <scope>NUCLEOTIDE SEQUENCE</scope>
    <source>
        <strain evidence="15">Cailab_2023a</strain>
    </source>
</reference>
<gene>
    <name evidence="15" type="ORF">PYX00_010427</name>
</gene>
<evidence type="ECO:0000256" key="1">
    <source>
        <dbReference type="ARBA" id="ARBA00007587"/>
    </source>
</evidence>
<organism evidence="15">
    <name type="scientific">Menopon gallinae</name>
    <name type="common">poultry shaft louse</name>
    <dbReference type="NCBI Taxonomy" id="328185"/>
    <lineage>
        <taxon>Eukaryota</taxon>
        <taxon>Metazoa</taxon>
        <taxon>Ecdysozoa</taxon>
        <taxon>Arthropoda</taxon>
        <taxon>Hexapoda</taxon>
        <taxon>Insecta</taxon>
        <taxon>Pterygota</taxon>
        <taxon>Neoptera</taxon>
        <taxon>Paraneoptera</taxon>
        <taxon>Psocodea</taxon>
        <taxon>Troctomorpha</taxon>
        <taxon>Phthiraptera</taxon>
        <taxon>Amblycera</taxon>
        <taxon>Menoponidae</taxon>
        <taxon>Menopon</taxon>
    </lineage>
</organism>
<keyword evidence="2 13" id="KW-0237">DNA synthesis</keyword>
<dbReference type="FunFam" id="3.30.60.20:FF:000028">
    <property type="entry name" value="Thymidine kinase"/>
    <property type="match status" value="1"/>
</dbReference>
<dbReference type="PANTHER" id="PTHR11441:SF0">
    <property type="entry name" value="THYMIDINE KINASE, CYTOSOLIC"/>
    <property type="match status" value="1"/>
</dbReference>
<keyword evidence="6 13" id="KW-0418">Kinase</keyword>
<comment type="similarity">
    <text evidence="1 14">Belongs to the thymidine kinase family.</text>
</comment>
<dbReference type="EMBL" id="JARGDH010000005">
    <property type="protein sequence ID" value="KAL0268511.1"/>
    <property type="molecule type" value="Genomic_DNA"/>
</dbReference>
<dbReference type="GO" id="GO:0042802">
    <property type="term" value="F:identical protein binding"/>
    <property type="evidence" value="ECO:0007669"/>
    <property type="project" value="UniProtKB-ARBA"/>
</dbReference>
<evidence type="ECO:0000256" key="2">
    <source>
        <dbReference type="ARBA" id="ARBA00022634"/>
    </source>
</evidence>
<comment type="caution">
    <text evidence="15">The sequence shown here is derived from an EMBL/GenBank/DDBJ whole genome shotgun (WGS) entry which is preliminary data.</text>
</comment>
<evidence type="ECO:0000256" key="10">
    <source>
        <dbReference type="ARBA" id="ARBA00048113"/>
    </source>
</evidence>
<feature type="active site" description="Proton acceptor" evidence="11">
    <location>
        <position position="86"/>
    </location>
</feature>
<accession>A0AAW2HG77</accession>
<dbReference type="AlphaFoldDB" id="A0AAW2HG77"/>
<evidence type="ECO:0000313" key="15">
    <source>
        <dbReference type="EMBL" id="KAL0268511.1"/>
    </source>
</evidence>
<keyword evidence="3 13" id="KW-0808">Transferase</keyword>
<evidence type="ECO:0000256" key="13">
    <source>
        <dbReference type="RuleBase" id="RU000544"/>
    </source>
</evidence>
<dbReference type="SUPFAM" id="SSF52540">
    <property type="entry name" value="P-loop containing nucleoside triphosphate hydrolases"/>
    <property type="match status" value="1"/>
</dbReference>
<keyword evidence="8 13" id="KW-0067">ATP-binding</keyword>
<dbReference type="FunFam" id="3.40.50.300:FF:001270">
    <property type="entry name" value="Thymidine kinase"/>
    <property type="match status" value="1"/>
</dbReference>
<evidence type="ECO:0000256" key="6">
    <source>
        <dbReference type="ARBA" id="ARBA00022777"/>
    </source>
</evidence>
<keyword evidence="5 13" id="KW-0547">Nucleotide-binding</keyword>
<evidence type="ECO:0000256" key="8">
    <source>
        <dbReference type="ARBA" id="ARBA00022840"/>
    </source>
</evidence>
<dbReference type="Gene3D" id="3.40.50.300">
    <property type="entry name" value="P-loop containing nucleotide triphosphate hydrolases"/>
    <property type="match status" value="1"/>
</dbReference>
<evidence type="ECO:0000256" key="14">
    <source>
        <dbReference type="RuleBase" id="RU004165"/>
    </source>
</evidence>
<proteinExistence type="inferred from homology"/>
<evidence type="ECO:0000256" key="4">
    <source>
        <dbReference type="ARBA" id="ARBA00022723"/>
    </source>
</evidence>
<dbReference type="GO" id="GO:0046872">
    <property type="term" value="F:metal ion binding"/>
    <property type="evidence" value="ECO:0007669"/>
    <property type="project" value="UniProtKB-KW"/>
</dbReference>
<dbReference type="PIRSF" id="PIRSF035805">
    <property type="entry name" value="TK_cell"/>
    <property type="match status" value="1"/>
</dbReference>
<evidence type="ECO:0000256" key="9">
    <source>
        <dbReference type="ARBA" id="ARBA00046642"/>
    </source>
</evidence>
<dbReference type="InterPro" id="IPR020633">
    <property type="entry name" value="Thymidine_kinase_CS"/>
</dbReference>
<feature type="binding site" evidence="12">
    <location>
        <position position="169"/>
    </location>
    <ligand>
        <name>substrate</name>
    </ligand>
</feature>
<dbReference type="PANTHER" id="PTHR11441">
    <property type="entry name" value="THYMIDINE KINASE"/>
    <property type="match status" value="1"/>
</dbReference>
<dbReference type="GO" id="GO:0004797">
    <property type="term" value="F:thymidine kinase activity"/>
    <property type="evidence" value="ECO:0007669"/>
    <property type="project" value="UniProtKB-EC"/>
</dbReference>
<dbReference type="Gene3D" id="3.30.60.20">
    <property type="match status" value="1"/>
</dbReference>
<dbReference type="Pfam" id="PF00265">
    <property type="entry name" value="TK"/>
    <property type="match status" value="1"/>
</dbReference>
<dbReference type="InterPro" id="IPR027417">
    <property type="entry name" value="P-loop_NTPase"/>
</dbReference>
<evidence type="ECO:0000256" key="12">
    <source>
        <dbReference type="PIRSR" id="PIRSR035805-2"/>
    </source>
</evidence>
<dbReference type="EC" id="2.7.1.21" evidence="13"/>
<protein>
    <recommendedName>
        <fullName evidence="13">Thymidine kinase</fullName>
        <ecNumber evidence="13">2.7.1.21</ecNumber>
    </recommendedName>
</protein>